<feature type="chain" id="PRO_5025640000" description="Secreted protein" evidence="1">
    <location>
        <begin position="19"/>
        <end position="70"/>
    </location>
</feature>
<evidence type="ECO:0008006" key="4">
    <source>
        <dbReference type="Google" id="ProtNLM"/>
    </source>
</evidence>
<name>A0A6A4A8W0_9STRA</name>
<dbReference type="Proteomes" id="UP000440367">
    <property type="component" value="Unassembled WGS sequence"/>
</dbReference>
<dbReference type="EMBL" id="QXGD01000117">
    <property type="protein sequence ID" value="KAE9252201.1"/>
    <property type="molecule type" value="Genomic_DNA"/>
</dbReference>
<protein>
    <recommendedName>
        <fullName evidence="4">Secreted protein</fullName>
    </recommendedName>
</protein>
<evidence type="ECO:0000313" key="3">
    <source>
        <dbReference type="Proteomes" id="UP000440367"/>
    </source>
</evidence>
<comment type="caution">
    <text evidence="2">The sequence shown here is derived from an EMBL/GenBank/DDBJ whole genome shotgun (WGS) entry which is preliminary data.</text>
</comment>
<evidence type="ECO:0000256" key="1">
    <source>
        <dbReference type="SAM" id="SignalP"/>
    </source>
</evidence>
<proteinExistence type="predicted"/>
<keyword evidence="1" id="KW-0732">Signal</keyword>
<evidence type="ECO:0000313" key="2">
    <source>
        <dbReference type="EMBL" id="KAE9252201.1"/>
    </source>
</evidence>
<dbReference type="AlphaFoldDB" id="A0A6A4A8W0"/>
<feature type="signal peptide" evidence="1">
    <location>
        <begin position="1"/>
        <end position="18"/>
    </location>
</feature>
<reference evidence="2 3" key="1">
    <citation type="submission" date="2018-08" db="EMBL/GenBank/DDBJ databases">
        <title>Genomic investigation of the strawberry pathogen Phytophthora fragariae indicates pathogenicity is determined by transcriptional variation in three key races.</title>
        <authorList>
            <person name="Adams T.M."/>
            <person name="Armitage A.D."/>
            <person name="Sobczyk M.K."/>
            <person name="Bates H.J."/>
            <person name="Dunwell J.M."/>
            <person name="Nellist C.F."/>
            <person name="Harrison R.J."/>
        </authorList>
    </citation>
    <scope>NUCLEOTIDE SEQUENCE [LARGE SCALE GENOMIC DNA]</scope>
    <source>
        <strain evidence="2 3">BC-1</strain>
    </source>
</reference>
<organism evidence="2 3">
    <name type="scientific">Phytophthora fragariae</name>
    <dbReference type="NCBI Taxonomy" id="53985"/>
    <lineage>
        <taxon>Eukaryota</taxon>
        <taxon>Sar</taxon>
        <taxon>Stramenopiles</taxon>
        <taxon>Oomycota</taxon>
        <taxon>Peronosporomycetes</taxon>
        <taxon>Peronosporales</taxon>
        <taxon>Peronosporaceae</taxon>
        <taxon>Phytophthora</taxon>
    </lineage>
</organism>
<accession>A0A6A4A8W0</accession>
<gene>
    <name evidence="2" type="ORF">PF002_g3941</name>
</gene>
<sequence length="70" mass="8156">MRMRLLSFPHSCMAAVSALLKSQVNSPGRWRSRSFRAASSWRRWWTACPIGTSRRRRCCSSRPSRATRWG</sequence>